<dbReference type="AlphaFoldDB" id="A0A812ZG43"/>
<name>A0A812ZG43_9DINO</name>
<accession>A0A812ZG43</accession>
<protein>
    <submittedName>
        <fullName evidence="1">Uncharacterized protein</fullName>
    </submittedName>
</protein>
<comment type="caution">
    <text evidence="1">The sequence shown here is derived from an EMBL/GenBank/DDBJ whole genome shotgun (WGS) entry which is preliminary data.</text>
</comment>
<keyword evidence="2" id="KW-1185">Reference proteome</keyword>
<reference evidence="1" key="1">
    <citation type="submission" date="2021-02" db="EMBL/GenBank/DDBJ databases">
        <authorList>
            <person name="Dougan E. K."/>
            <person name="Rhodes N."/>
            <person name="Thang M."/>
            <person name="Chan C."/>
        </authorList>
    </citation>
    <scope>NUCLEOTIDE SEQUENCE</scope>
</reference>
<proteinExistence type="predicted"/>
<organism evidence="1 2">
    <name type="scientific">Symbiodinium necroappetens</name>
    <dbReference type="NCBI Taxonomy" id="1628268"/>
    <lineage>
        <taxon>Eukaryota</taxon>
        <taxon>Sar</taxon>
        <taxon>Alveolata</taxon>
        <taxon>Dinophyceae</taxon>
        <taxon>Suessiales</taxon>
        <taxon>Symbiodiniaceae</taxon>
        <taxon>Symbiodinium</taxon>
    </lineage>
</organism>
<evidence type="ECO:0000313" key="2">
    <source>
        <dbReference type="Proteomes" id="UP000601435"/>
    </source>
</evidence>
<evidence type="ECO:0000313" key="1">
    <source>
        <dbReference type="EMBL" id="CAE7823816.1"/>
    </source>
</evidence>
<dbReference type="OrthoDB" id="406061at2759"/>
<sequence>MPLAFFHQVQAVLWPEANMPHDILTAAEIEVIVKNYKEGGSVRQLARQFWQAQEEMRASDAFARPVMFLGVQFVREVGRV</sequence>
<gene>
    <name evidence="1" type="ORF">SNEC2469_LOCUS24548</name>
</gene>
<dbReference type="Proteomes" id="UP000601435">
    <property type="component" value="Unassembled WGS sequence"/>
</dbReference>
<dbReference type="EMBL" id="CAJNJA010047375">
    <property type="protein sequence ID" value="CAE7823816.1"/>
    <property type="molecule type" value="Genomic_DNA"/>
</dbReference>